<accession>A0ABQ9WGC6</accession>
<evidence type="ECO:0000256" key="1">
    <source>
        <dbReference type="SAM" id="MobiDB-lite"/>
    </source>
</evidence>
<gene>
    <name evidence="2" type="primary">SEC16A_3</name>
    <name evidence="2" type="ORF">P7K49_002081</name>
</gene>
<dbReference type="Proteomes" id="UP001266305">
    <property type="component" value="Unassembled WGS sequence"/>
</dbReference>
<feature type="compositionally biased region" description="Low complexity" evidence="1">
    <location>
        <begin position="136"/>
        <end position="161"/>
    </location>
</feature>
<dbReference type="EMBL" id="JASSZA010000001">
    <property type="protein sequence ID" value="KAK2120695.1"/>
    <property type="molecule type" value="Genomic_DNA"/>
</dbReference>
<proteinExistence type="predicted"/>
<name>A0ABQ9WGC6_SAGOE</name>
<keyword evidence="3" id="KW-1185">Reference proteome</keyword>
<feature type="region of interest" description="Disordered" evidence="1">
    <location>
        <begin position="221"/>
        <end position="250"/>
    </location>
</feature>
<reference evidence="2 3" key="1">
    <citation type="submission" date="2023-05" db="EMBL/GenBank/DDBJ databases">
        <title>B98-5 Cell Line De Novo Hybrid Assembly: An Optical Mapping Approach.</title>
        <authorList>
            <person name="Kananen K."/>
            <person name="Auerbach J.A."/>
            <person name="Kautto E."/>
            <person name="Blachly J.S."/>
        </authorList>
    </citation>
    <scope>NUCLEOTIDE SEQUENCE [LARGE SCALE GENOMIC DNA]</scope>
    <source>
        <strain evidence="2">B95-8</strain>
        <tissue evidence="2">Cell line</tissue>
    </source>
</reference>
<evidence type="ECO:0000313" key="3">
    <source>
        <dbReference type="Proteomes" id="UP001266305"/>
    </source>
</evidence>
<feature type="compositionally biased region" description="Basic and acidic residues" evidence="1">
    <location>
        <begin position="116"/>
        <end position="132"/>
    </location>
</feature>
<protein>
    <submittedName>
        <fullName evidence="2">Protein transport protein Sec16A</fullName>
    </submittedName>
</protein>
<comment type="caution">
    <text evidence="2">The sequence shown here is derived from an EMBL/GenBank/DDBJ whole genome shotgun (WGS) entry which is preliminary data.</text>
</comment>
<feature type="region of interest" description="Disordered" evidence="1">
    <location>
        <begin position="104"/>
        <end position="161"/>
    </location>
</feature>
<sequence>MFPVLLDRRRLAAAAWDGVDMGWAQRAASWVLPGDPGQWDHYHYSVGVRDPHTYDRRYWCDTEYDMYRREHSAYRDRLVECPQQEEDVLVPLCPQKRDSNWRYDPRFTGSFDDDPDPHRDPYGEEVDRHSVHSEQSARSLRSTHSLASHRSSLSSHSRQSQIYRSHNMTSSSYEAPLLPGSFHGDFAYGPYRSNFSSGPGFPEFGYPADTTWPAVEQGMCSAGRRDAGSPRWGATQPRIRTRESGLGLEL</sequence>
<evidence type="ECO:0000313" key="2">
    <source>
        <dbReference type="EMBL" id="KAK2120695.1"/>
    </source>
</evidence>
<organism evidence="2 3">
    <name type="scientific">Saguinus oedipus</name>
    <name type="common">Cotton-top tamarin</name>
    <name type="synonym">Oedipomidas oedipus</name>
    <dbReference type="NCBI Taxonomy" id="9490"/>
    <lineage>
        <taxon>Eukaryota</taxon>
        <taxon>Metazoa</taxon>
        <taxon>Chordata</taxon>
        <taxon>Craniata</taxon>
        <taxon>Vertebrata</taxon>
        <taxon>Euteleostomi</taxon>
        <taxon>Mammalia</taxon>
        <taxon>Eutheria</taxon>
        <taxon>Euarchontoglires</taxon>
        <taxon>Primates</taxon>
        <taxon>Haplorrhini</taxon>
        <taxon>Platyrrhini</taxon>
        <taxon>Cebidae</taxon>
        <taxon>Callitrichinae</taxon>
        <taxon>Saguinus</taxon>
    </lineage>
</organism>